<dbReference type="InterPro" id="IPR000791">
    <property type="entry name" value="Gpr1/Fun34/SatP-like"/>
</dbReference>
<evidence type="ECO:0000313" key="7">
    <source>
        <dbReference type="EMBL" id="KAL1586202.1"/>
    </source>
</evidence>
<evidence type="ECO:0000256" key="6">
    <source>
        <dbReference type="SAM" id="Phobius"/>
    </source>
</evidence>
<feature type="transmembrane region" description="Helical" evidence="6">
    <location>
        <begin position="123"/>
        <end position="142"/>
    </location>
</feature>
<keyword evidence="4 6" id="KW-1133">Transmembrane helix</keyword>
<accession>A0AB34KQ21</accession>
<keyword evidence="8" id="KW-1185">Reference proteome</keyword>
<dbReference type="GeneID" id="96006887"/>
<feature type="transmembrane region" description="Helical" evidence="6">
    <location>
        <begin position="149"/>
        <end position="170"/>
    </location>
</feature>
<keyword evidence="5 6" id="KW-0472">Membrane</keyword>
<comment type="similarity">
    <text evidence="2">Belongs to the acetate uptake transporter (AceTr) (TC 2.A.96) family.</text>
</comment>
<evidence type="ECO:0000256" key="5">
    <source>
        <dbReference type="ARBA" id="ARBA00023136"/>
    </source>
</evidence>
<dbReference type="InterPro" id="IPR051633">
    <property type="entry name" value="AceTr"/>
</dbReference>
<feature type="transmembrane region" description="Helical" evidence="6">
    <location>
        <begin position="190"/>
        <end position="213"/>
    </location>
</feature>
<dbReference type="Pfam" id="PF01184">
    <property type="entry name" value="Gpr1_Fun34_YaaH"/>
    <property type="match status" value="1"/>
</dbReference>
<dbReference type="RefSeq" id="XP_069229307.1">
    <property type="nucleotide sequence ID" value="XM_069374049.1"/>
</dbReference>
<name>A0AB34KQ21_9PEZI</name>
<dbReference type="PANTHER" id="PTHR31123:SF4">
    <property type="entry name" value="PROTEIN ALCS"/>
    <property type="match status" value="1"/>
</dbReference>
<evidence type="ECO:0000256" key="4">
    <source>
        <dbReference type="ARBA" id="ARBA00022989"/>
    </source>
</evidence>
<evidence type="ECO:0008006" key="9">
    <source>
        <dbReference type="Google" id="ProtNLM"/>
    </source>
</evidence>
<gene>
    <name evidence="7" type="ORF">WHR41_05444</name>
</gene>
<feature type="transmembrane region" description="Helical" evidence="6">
    <location>
        <begin position="92"/>
        <end position="111"/>
    </location>
</feature>
<protein>
    <recommendedName>
        <fullName evidence="9">Protein alcS</fullName>
    </recommendedName>
</protein>
<evidence type="ECO:0000256" key="1">
    <source>
        <dbReference type="ARBA" id="ARBA00004141"/>
    </source>
</evidence>
<reference evidence="7 8" key="1">
    <citation type="journal article" date="2020" name="Microbiol. Resour. Announc.">
        <title>Draft Genome Sequence of a Cladosporium Species Isolated from the Mesophotic Ascidian Didemnum maculosum.</title>
        <authorList>
            <person name="Gioti A."/>
            <person name="Siaperas R."/>
            <person name="Nikolaivits E."/>
            <person name="Le Goff G."/>
            <person name="Ouazzani J."/>
            <person name="Kotoulas G."/>
            <person name="Topakas E."/>
        </authorList>
    </citation>
    <scope>NUCLEOTIDE SEQUENCE [LARGE SCALE GENOMIC DNA]</scope>
    <source>
        <strain evidence="7 8">TM138-S3</strain>
    </source>
</reference>
<evidence type="ECO:0000313" key="8">
    <source>
        <dbReference type="Proteomes" id="UP000803884"/>
    </source>
</evidence>
<sequence length="313" mass="33841">MSDTYQATQENANLTAGVHRGSDAPLEKDFSNGHNEYHSHLDKDMDPEHALNRIRTTGSLSISPELFEKIYLQPHNRVAGELRKTFGNPTPLALSGFILSLTPLSCTLMGWRGAGGSGAANVGVYVGFGGVLMILGSVGEWIIGNTFPFVVFGTFGAFWIAFACTLTPFWNAYGAYSSDPLSNPGEGLTAPAFNATFAFFQLWMGVLCVIYLICSLRTNVVFFIIFLTLVPAFACLAGAYWHLALGNTEIATTLTVAAGALTFVSDMCGWWIFFAILLASLDFPFQLPVGDLSGIIKGASQKAKERERAQYSA</sequence>
<comment type="caution">
    <text evidence="7">The sequence shown here is derived from an EMBL/GenBank/DDBJ whole genome shotgun (WGS) entry which is preliminary data.</text>
</comment>
<evidence type="ECO:0000256" key="3">
    <source>
        <dbReference type="ARBA" id="ARBA00022692"/>
    </source>
</evidence>
<dbReference type="GO" id="GO:0005886">
    <property type="term" value="C:plasma membrane"/>
    <property type="evidence" value="ECO:0007669"/>
    <property type="project" value="TreeGrafter"/>
</dbReference>
<dbReference type="Proteomes" id="UP000803884">
    <property type="component" value="Unassembled WGS sequence"/>
</dbReference>
<organism evidence="7 8">
    <name type="scientific">Cladosporium halotolerans</name>
    <dbReference type="NCBI Taxonomy" id="1052096"/>
    <lineage>
        <taxon>Eukaryota</taxon>
        <taxon>Fungi</taxon>
        <taxon>Dikarya</taxon>
        <taxon>Ascomycota</taxon>
        <taxon>Pezizomycotina</taxon>
        <taxon>Dothideomycetes</taxon>
        <taxon>Dothideomycetidae</taxon>
        <taxon>Cladosporiales</taxon>
        <taxon>Cladosporiaceae</taxon>
        <taxon>Cladosporium</taxon>
    </lineage>
</organism>
<feature type="transmembrane region" description="Helical" evidence="6">
    <location>
        <begin position="255"/>
        <end position="278"/>
    </location>
</feature>
<keyword evidence="3 6" id="KW-0812">Transmembrane</keyword>
<dbReference type="AlphaFoldDB" id="A0AB34KQ21"/>
<proteinExistence type="inferred from homology"/>
<dbReference type="PANTHER" id="PTHR31123">
    <property type="entry name" value="ACCUMULATION OF DYADS PROTEIN 2-RELATED"/>
    <property type="match status" value="1"/>
</dbReference>
<dbReference type="EMBL" id="JAAQHG020000015">
    <property type="protein sequence ID" value="KAL1586202.1"/>
    <property type="molecule type" value="Genomic_DNA"/>
</dbReference>
<feature type="transmembrane region" description="Helical" evidence="6">
    <location>
        <begin position="220"/>
        <end position="243"/>
    </location>
</feature>
<comment type="subcellular location">
    <subcellularLocation>
        <location evidence="1">Membrane</location>
        <topology evidence="1">Multi-pass membrane protein</topology>
    </subcellularLocation>
</comment>
<dbReference type="GO" id="GO:0015123">
    <property type="term" value="F:acetate transmembrane transporter activity"/>
    <property type="evidence" value="ECO:0007669"/>
    <property type="project" value="TreeGrafter"/>
</dbReference>
<evidence type="ECO:0000256" key="2">
    <source>
        <dbReference type="ARBA" id="ARBA00005587"/>
    </source>
</evidence>